<dbReference type="GO" id="GO:0009396">
    <property type="term" value="P:folic acid-containing compound biosynthetic process"/>
    <property type="evidence" value="ECO:0007669"/>
    <property type="project" value="TreeGrafter"/>
</dbReference>
<sequence length="179" mass="20593">MNKDKVRKQILNKMEGATQSDQKFFDLYVELFHLSEWNHAEIVATTMNTTNEIPTAPIIFKALGEGKRVVVPRTLPNHQMEFVKMDHNLVFQQTRFGIWEPVAGSVVKSDKIDLMIVPGVAFNPQSKQRIGYGAGFYDRYLSHFKGYKVALAQEEQIISALDWEPENFDVKLDQIIYRG</sequence>
<dbReference type="Pfam" id="PF01812">
    <property type="entry name" value="5-FTHF_cyc-lig"/>
    <property type="match status" value="1"/>
</dbReference>
<evidence type="ECO:0000256" key="1">
    <source>
        <dbReference type="ARBA" id="ARBA00010638"/>
    </source>
</evidence>
<keyword evidence="6" id="KW-0436">Ligase</keyword>
<dbReference type="AlphaFoldDB" id="A0AAE6TY28"/>
<evidence type="ECO:0000256" key="4">
    <source>
        <dbReference type="PIRSR" id="PIRSR006806-1"/>
    </source>
</evidence>
<feature type="binding site" evidence="4">
    <location>
        <begin position="129"/>
        <end position="137"/>
    </location>
    <ligand>
        <name>ATP</name>
        <dbReference type="ChEBI" id="CHEBI:30616"/>
    </ligand>
</feature>
<dbReference type="SUPFAM" id="SSF100950">
    <property type="entry name" value="NagB/RpiA/CoA transferase-like"/>
    <property type="match status" value="1"/>
</dbReference>
<feature type="binding site" evidence="4">
    <location>
        <begin position="3"/>
        <end position="7"/>
    </location>
    <ligand>
        <name>ATP</name>
        <dbReference type="ChEBI" id="CHEBI:30616"/>
    </ligand>
</feature>
<dbReference type="EC" id="6.3.3.2" evidence="5"/>
<gene>
    <name evidence="6" type="ORF">LF543_02975</name>
</gene>
<dbReference type="GO" id="GO:0035999">
    <property type="term" value="P:tetrahydrofolate interconversion"/>
    <property type="evidence" value="ECO:0007669"/>
    <property type="project" value="TreeGrafter"/>
</dbReference>
<dbReference type="InterPro" id="IPR002698">
    <property type="entry name" value="FTHF_cligase"/>
</dbReference>
<dbReference type="PANTHER" id="PTHR23407:SF1">
    <property type="entry name" value="5-FORMYLTETRAHYDROFOLATE CYCLO-LIGASE"/>
    <property type="match status" value="1"/>
</dbReference>
<evidence type="ECO:0000256" key="2">
    <source>
        <dbReference type="ARBA" id="ARBA00022741"/>
    </source>
</evidence>
<dbReference type="Proteomes" id="UP000327194">
    <property type="component" value="Chromosome"/>
</dbReference>
<evidence type="ECO:0000256" key="3">
    <source>
        <dbReference type="ARBA" id="ARBA00022840"/>
    </source>
</evidence>
<feature type="binding site" evidence="4">
    <location>
        <position position="47"/>
    </location>
    <ligand>
        <name>substrate</name>
    </ligand>
</feature>
<dbReference type="GO" id="GO:0005524">
    <property type="term" value="F:ATP binding"/>
    <property type="evidence" value="ECO:0007669"/>
    <property type="project" value="UniProtKB-KW"/>
</dbReference>
<dbReference type="GO" id="GO:0046872">
    <property type="term" value="F:metal ion binding"/>
    <property type="evidence" value="ECO:0007669"/>
    <property type="project" value="UniProtKB-KW"/>
</dbReference>
<keyword evidence="5" id="KW-0479">Metal-binding</keyword>
<name>A0AAE6TY28_9LACO</name>
<keyword evidence="2 4" id="KW-0547">Nucleotide-binding</keyword>
<comment type="catalytic activity">
    <reaction evidence="5">
        <text>(6S)-5-formyl-5,6,7,8-tetrahydrofolate + ATP = (6R)-5,10-methenyltetrahydrofolate + ADP + phosphate</text>
        <dbReference type="Rhea" id="RHEA:10488"/>
        <dbReference type="ChEBI" id="CHEBI:30616"/>
        <dbReference type="ChEBI" id="CHEBI:43474"/>
        <dbReference type="ChEBI" id="CHEBI:57455"/>
        <dbReference type="ChEBI" id="CHEBI:57457"/>
        <dbReference type="ChEBI" id="CHEBI:456216"/>
        <dbReference type="EC" id="6.3.3.2"/>
    </reaction>
</comment>
<dbReference type="NCBIfam" id="TIGR02727">
    <property type="entry name" value="MTHFS_bact"/>
    <property type="match status" value="1"/>
</dbReference>
<proteinExistence type="inferred from homology"/>
<dbReference type="PANTHER" id="PTHR23407">
    <property type="entry name" value="ATPASE INHIBITOR/5-FORMYLTETRAHYDROFOLATE CYCLO-LIGASE"/>
    <property type="match status" value="1"/>
</dbReference>
<reference evidence="6 7" key="1">
    <citation type="submission" date="2019-10" db="EMBL/GenBank/DDBJ databases">
        <title>Genome sequencing of Lactobacillus fructivorans.</title>
        <authorList>
            <person name="Kim K."/>
        </authorList>
    </citation>
    <scope>NUCLEOTIDE SEQUENCE [LARGE SCALE GENOMIC DNA]</scope>
    <source>
        <strain evidence="6 7">LF543</strain>
    </source>
</reference>
<evidence type="ECO:0000313" key="6">
    <source>
        <dbReference type="EMBL" id="QFX92580.1"/>
    </source>
</evidence>
<dbReference type="RefSeq" id="WP_056936274.1">
    <property type="nucleotide sequence ID" value="NZ_AZDS01000001.1"/>
</dbReference>
<dbReference type="InterPro" id="IPR024185">
    <property type="entry name" value="FTHF_cligase-like_sf"/>
</dbReference>
<feature type="binding site" evidence="4">
    <location>
        <position position="52"/>
    </location>
    <ligand>
        <name>substrate</name>
    </ligand>
</feature>
<dbReference type="Gene3D" id="3.40.50.10420">
    <property type="entry name" value="NagB/RpiA/CoA transferase-like"/>
    <property type="match status" value="1"/>
</dbReference>
<evidence type="ECO:0000313" key="7">
    <source>
        <dbReference type="Proteomes" id="UP000327194"/>
    </source>
</evidence>
<dbReference type="GO" id="GO:0030272">
    <property type="term" value="F:5-formyltetrahydrofolate cyclo-ligase activity"/>
    <property type="evidence" value="ECO:0007669"/>
    <property type="project" value="UniProtKB-EC"/>
</dbReference>
<accession>A0AAE6TY28</accession>
<comment type="similarity">
    <text evidence="1 5">Belongs to the 5-formyltetrahydrofolate cyclo-ligase family.</text>
</comment>
<evidence type="ECO:0000256" key="5">
    <source>
        <dbReference type="RuleBase" id="RU361279"/>
    </source>
</evidence>
<dbReference type="PIRSF" id="PIRSF006806">
    <property type="entry name" value="FTHF_cligase"/>
    <property type="match status" value="1"/>
</dbReference>
<dbReference type="EMBL" id="CP045562">
    <property type="protein sequence ID" value="QFX92580.1"/>
    <property type="molecule type" value="Genomic_DNA"/>
</dbReference>
<dbReference type="KEGG" id="lfv:LF543_02975"/>
<comment type="cofactor">
    <cofactor evidence="5">
        <name>Mg(2+)</name>
        <dbReference type="ChEBI" id="CHEBI:18420"/>
    </cofactor>
</comment>
<keyword evidence="5" id="KW-0460">Magnesium</keyword>
<protein>
    <recommendedName>
        <fullName evidence="5">5-formyltetrahydrofolate cyclo-ligase</fullName>
        <ecNumber evidence="5">6.3.3.2</ecNumber>
    </recommendedName>
</protein>
<keyword evidence="3 4" id="KW-0067">ATP-binding</keyword>
<organism evidence="6 7">
    <name type="scientific">Fructilactobacillus fructivorans</name>
    <dbReference type="NCBI Taxonomy" id="1614"/>
    <lineage>
        <taxon>Bacteria</taxon>
        <taxon>Bacillati</taxon>
        <taxon>Bacillota</taxon>
        <taxon>Bacilli</taxon>
        <taxon>Lactobacillales</taxon>
        <taxon>Lactobacillaceae</taxon>
        <taxon>Fructilactobacillus</taxon>
    </lineage>
</organism>
<dbReference type="InterPro" id="IPR037171">
    <property type="entry name" value="NagB/RpiA_transferase-like"/>
</dbReference>